<evidence type="ECO:0000313" key="1">
    <source>
        <dbReference type="EMBL" id="MPN56738.1"/>
    </source>
</evidence>
<accession>A0A645IZ86</accession>
<reference evidence="1" key="1">
    <citation type="submission" date="2019-08" db="EMBL/GenBank/DDBJ databases">
        <authorList>
            <person name="Kucharzyk K."/>
            <person name="Murdoch R.W."/>
            <person name="Higgins S."/>
            <person name="Loffler F."/>
        </authorList>
    </citation>
    <scope>NUCLEOTIDE SEQUENCE</scope>
</reference>
<name>A0A645IZ86_9ZZZZ</name>
<dbReference type="AlphaFoldDB" id="A0A645IZ86"/>
<protein>
    <submittedName>
        <fullName evidence="1">Uncharacterized protein</fullName>
    </submittedName>
</protein>
<dbReference type="EMBL" id="VSSQ01127434">
    <property type="protein sequence ID" value="MPN56738.1"/>
    <property type="molecule type" value="Genomic_DNA"/>
</dbReference>
<sequence>MLRIDAIAIDEFRLDGSLFTVDGDDRIDRFEIVVYPGIPVRAEYCDGFKAGKAGSTVVPFKRAVDIPAGVKGGFAAVFQLVAKVVFLGVEHHGTVSHRVASHADRTAGRNVLVYPFCGFEPGIAFGGGFLIPCHCVCKFQ</sequence>
<organism evidence="1">
    <name type="scientific">bioreactor metagenome</name>
    <dbReference type="NCBI Taxonomy" id="1076179"/>
    <lineage>
        <taxon>unclassified sequences</taxon>
        <taxon>metagenomes</taxon>
        <taxon>ecological metagenomes</taxon>
    </lineage>
</organism>
<proteinExistence type="predicted"/>
<gene>
    <name evidence="1" type="ORF">SDC9_204430</name>
</gene>
<comment type="caution">
    <text evidence="1">The sequence shown here is derived from an EMBL/GenBank/DDBJ whole genome shotgun (WGS) entry which is preliminary data.</text>
</comment>